<keyword evidence="3 6" id="KW-0812">Transmembrane</keyword>
<dbReference type="GO" id="GO:0015920">
    <property type="term" value="P:lipopolysaccharide transport"/>
    <property type="evidence" value="ECO:0007669"/>
    <property type="project" value="TreeGrafter"/>
</dbReference>
<evidence type="ECO:0000256" key="2">
    <source>
        <dbReference type="ARBA" id="ARBA00022475"/>
    </source>
</evidence>
<reference evidence="7 8" key="1">
    <citation type="submission" date="2023-03" db="EMBL/GenBank/DDBJ databases">
        <title>YIM 152171 draft genome.</title>
        <authorList>
            <person name="Yang Z."/>
        </authorList>
    </citation>
    <scope>NUCLEOTIDE SEQUENCE [LARGE SCALE GENOMIC DNA]</scope>
    <source>
        <strain evidence="7 8">YIM 152171</strain>
    </source>
</reference>
<dbReference type="AlphaFoldDB" id="A0AAP3XQW9"/>
<keyword evidence="2" id="KW-1003">Cell membrane</keyword>
<comment type="subcellular location">
    <subcellularLocation>
        <location evidence="1">Cell membrane</location>
        <topology evidence="1">Multi-pass membrane protein</topology>
    </subcellularLocation>
</comment>
<feature type="transmembrane region" description="Helical" evidence="6">
    <location>
        <begin position="12"/>
        <end position="30"/>
    </location>
</feature>
<protein>
    <submittedName>
        <fullName evidence="7">LptF/LptG family permease</fullName>
    </submittedName>
</protein>
<comment type="caution">
    <text evidence="7">The sequence shown here is derived from an EMBL/GenBank/DDBJ whole genome shotgun (WGS) entry which is preliminary data.</text>
</comment>
<dbReference type="InterPro" id="IPR005495">
    <property type="entry name" value="LptG/LptF_permease"/>
</dbReference>
<dbReference type="GO" id="GO:0043190">
    <property type="term" value="C:ATP-binding cassette (ABC) transporter complex"/>
    <property type="evidence" value="ECO:0007669"/>
    <property type="project" value="TreeGrafter"/>
</dbReference>
<proteinExistence type="predicted"/>
<evidence type="ECO:0000256" key="4">
    <source>
        <dbReference type="ARBA" id="ARBA00022989"/>
    </source>
</evidence>
<sequence length="365" mass="40267">MRHFTRYVSRMFLVRFAVVLFAVAGFALLFDMLDVSSKVLRRSDGVVMPLLRYMALRLPTLLTELLPIVTLVASLLTVVDLLRYRELVVMWNAGLSRRGLLLCLWPVCAVLLVGKFLIDDRAVPSTIPELRAMRVGDFKNMMQPGGEYRWVRSGEDAIRLPADAAAEGRLEDLLILDRDEDGLLLAQIQAARAEQMEDGLLLHEVVRRPVGAQPAEQLASLSWPIRIDLAKVALMSKMPRELRLAELVDVVRNQGFGIAPDEGHRTVLHSRIASSLGLCALALLPFALPRRFSRLGMSLPMFAKGLGLGFVYLIFNGVLLALGEVGLVQSELGAWLAPLGLILVVLLLAGIHERRAVSAAAEVRA</sequence>
<name>A0AAP3XQW9_9PROT</name>
<evidence type="ECO:0000256" key="3">
    <source>
        <dbReference type="ARBA" id="ARBA00022692"/>
    </source>
</evidence>
<evidence type="ECO:0000256" key="5">
    <source>
        <dbReference type="ARBA" id="ARBA00023136"/>
    </source>
</evidence>
<dbReference type="RefSeq" id="WP_327788291.1">
    <property type="nucleotide sequence ID" value="NZ_JARGEQ010000047.1"/>
</dbReference>
<gene>
    <name evidence="7" type="ORF">PZ740_05665</name>
</gene>
<evidence type="ECO:0000313" key="7">
    <source>
        <dbReference type="EMBL" id="MDF1585870.1"/>
    </source>
</evidence>
<dbReference type="PANTHER" id="PTHR33529:SF2">
    <property type="entry name" value="LIPOPOLYSACCHARIDE EXPORT SYSTEM PERMEASE PROTEIN LPTG"/>
    <property type="match status" value="1"/>
</dbReference>
<feature type="transmembrane region" description="Helical" evidence="6">
    <location>
        <begin position="50"/>
        <end position="78"/>
    </location>
</feature>
<evidence type="ECO:0000256" key="6">
    <source>
        <dbReference type="SAM" id="Phobius"/>
    </source>
</evidence>
<feature type="transmembrane region" description="Helical" evidence="6">
    <location>
        <begin position="334"/>
        <end position="351"/>
    </location>
</feature>
<dbReference type="PANTHER" id="PTHR33529">
    <property type="entry name" value="SLR0882 PROTEIN-RELATED"/>
    <property type="match status" value="1"/>
</dbReference>
<dbReference type="Proteomes" id="UP001301140">
    <property type="component" value="Unassembled WGS sequence"/>
</dbReference>
<organism evidence="7 8">
    <name type="scientific">Marinimicrococcus flavescens</name>
    <dbReference type="NCBI Taxonomy" id="3031815"/>
    <lineage>
        <taxon>Bacteria</taxon>
        <taxon>Pseudomonadati</taxon>
        <taxon>Pseudomonadota</taxon>
        <taxon>Alphaproteobacteria</taxon>
        <taxon>Geminicoccales</taxon>
        <taxon>Geminicoccaceae</taxon>
        <taxon>Marinimicrococcus</taxon>
    </lineage>
</organism>
<dbReference type="EMBL" id="JARGEQ010000047">
    <property type="protein sequence ID" value="MDF1585870.1"/>
    <property type="molecule type" value="Genomic_DNA"/>
</dbReference>
<accession>A0AAP3XQW9</accession>
<evidence type="ECO:0000256" key="1">
    <source>
        <dbReference type="ARBA" id="ARBA00004651"/>
    </source>
</evidence>
<keyword evidence="4 6" id="KW-1133">Transmembrane helix</keyword>
<dbReference type="Pfam" id="PF03739">
    <property type="entry name" value="LptF_LptG"/>
    <property type="match status" value="1"/>
</dbReference>
<evidence type="ECO:0000313" key="8">
    <source>
        <dbReference type="Proteomes" id="UP001301140"/>
    </source>
</evidence>
<keyword evidence="8" id="KW-1185">Reference proteome</keyword>
<keyword evidence="5 6" id="KW-0472">Membrane</keyword>
<feature type="transmembrane region" description="Helical" evidence="6">
    <location>
        <begin position="301"/>
        <end position="322"/>
    </location>
</feature>